<gene>
    <name evidence="5" type="ORF">KHB02_013605</name>
    <name evidence="4" type="ORF">KHB02_22670</name>
</gene>
<comment type="caution">
    <text evidence="4">The sequence shown here is derived from an EMBL/GenBank/DDBJ whole genome shotgun (WGS) entry which is preliminary data.</text>
</comment>
<dbReference type="Proteomes" id="UP000677265">
    <property type="component" value="Unassembled WGS sequence"/>
</dbReference>
<dbReference type="Gene3D" id="1.10.1130.10">
    <property type="entry name" value="Flavocytochrome C3, Chain A"/>
    <property type="match status" value="1"/>
</dbReference>
<evidence type="ECO:0000259" key="3">
    <source>
        <dbReference type="Pfam" id="PF09699"/>
    </source>
</evidence>
<keyword evidence="2" id="KW-0812">Transmembrane</keyword>
<evidence type="ECO:0000313" key="4">
    <source>
        <dbReference type="EMBL" id="MBS4184202.1"/>
    </source>
</evidence>
<sequence length="473" mass="50324">MHQRKVNCIVLLKSCIKKERGKNGRFLEMRKLRVGLSTIMMLVLVGLFSIVASAAPSPNAGIPVVTSSNSVLDGQDYTLTWTKGGSNAVTNYFIKWDNGNVETLDPTILSYTVVKPALGKHYYEIWATNTYGDSQHYRGTVEVVSDISATMVRPETATIGNDGTAMTHRTHGNFQNNTASCANCHSAHNGEDTYLLKYKNTELSMCMSCHDGTMGFYNVEVASSAGIFDFDGSHKSSSLHNVDDSVAVSAAPGAFKNVSTSELECSSCHNPHGSANDRLLTVAIPTGSTNVTLTDLGGGKQIGLNLVEDPAYTAFNATTGTNGIKITKAKGATTSTEITNFSNFCATCHDAYLTSRATAKLDGHGYSHTTNSGSAGRNCASCHYSHGTDITTMKDSAGYTIADYMKPVDQGGKGWDQAKAEAYMENVTRINGGTVADSALKKYTNNAVCVACHAKDVVTAPVTGGDFNGKPAK</sequence>
<dbReference type="InterPro" id="IPR010177">
    <property type="entry name" value="Paired_CXXCH_1"/>
</dbReference>
<keyword evidence="6" id="KW-1185">Reference proteome</keyword>
<feature type="transmembrane region" description="Helical" evidence="2">
    <location>
        <begin position="34"/>
        <end position="55"/>
    </location>
</feature>
<evidence type="ECO:0000256" key="1">
    <source>
        <dbReference type="ARBA" id="ARBA00022729"/>
    </source>
</evidence>
<dbReference type="NCBIfam" id="TIGR01905">
    <property type="entry name" value="paired_CXXCH_1"/>
    <property type="match status" value="1"/>
</dbReference>
<dbReference type="SUPFAM" id="SSF48695">
    <property type="entry name" value="Multiheme cytochromes"/>
    <property type="match status" value="1"/>
</dbReference>
<feature type="domain" description="Doubled CXXCH motif" evidence="3">
    <location>
        <begin position="264"/>
        <end position="281"/>
    </location>
</feature>
<dbReference type="EMBL" id="JAGYPE020000022">
    <property type="protein sequence ID" value="MCH6266560.1"/>
    <property type="molecule type" value="Genomic_DNA"/>
</dbReference>
<proteinExistence type="predicted"/>
<dbReference type="PANTHER" id="PTHR35038">
    <property type="entry name" value="DISSIMILATORY SULFITE REDUCTASE SIRA"/>
    <property type="match status" value="1"/>
</dbReference>
<protein>
    <recommendedName>
        <fullName evidence="3">Doubled CXXCH motif domain-containing protein</fullName>
    </recommendedName>
</protein>
<evidence type="ECO:0000256" key="2">
    <source>
        <dbReference type="SAM" id="Phobius"/>
    </source>
</evidence>
<keyword evidence="1" id="KW-0732">Signal</keyword>
<organism evidence="4">
    <name type="scientific">Neobacillus citreus</name>
    <dbReference type="NCBI Taxonomy" id="2833578"/>
    <lineage>
        <taxon>Bacteria</taxon>
        <taxon>Bacillati</taxon>
        <taxon>Bacillota</taxon>
        <taxon>Bacilli</taxon>
        <taxon>Bacillales</taxon>
        <taxon>Bacillaceae</taxon>
        <taxon>Neobacillus</taxon>
    </lineage>
</organism>
<keyword evidence="2" id="KW-1133">Transmembrane helix</keyword>
<dbReference type="Pfam" id="PF09699">
    <property type="entry name" value="Paired_CXXCH_1"/>
    <property type="match status" value="2"/>
</dbReference>
<dbReference type="AlphaFoldDB" id="A0A942T2N1"/>
<name>A0A942T2N1_9BACI</name>
<feature type="domain" description="Doubled CXXCH motif" evidence="3">
    <location>
        <begin position="172"/>
        <end position="214"/>
    </location>
</feature>
<keyword evidence="2" id="KW-0472">Membrane</keyword>
<evidence type="ECO:0000313" key="5">
    <source>
        <dbReference type="EMBL" id="MCH6266560.1"/>
    </source>
</evidence>
<dbReference type="InterPro" id="IPR051829">
    <property type="entry name" value="Multiheme_Cytochr_ET"/>
</dbReference>
<dbReference type="PANTHER" id="PTHR35038:SF6">
    <property type="entry name" value="SURFACE LOCALIZED DECAHEME CYTOCHROME C LIPOPROTEIN"/>
    <property type="match status" value="1"/>
</dbReference>
<dbReference type="RefSeq" id="WP_213144107.1">
    <property type="nucleotide sequence ID" value="NZ_JAGYPE020000022.1"/>
</dbReference>
<reference evidence="4" key="1">
    <citation type="submission" date="2021-05" db="EMBL/GenBank/DDBJ databases">
        <title>Novel Bacillus species.</title>
        <authorList>
            <person name="Liu G."/>
        </authorList>
    </citation>
    <scope>NUCLEOTIDE SEQUENCE</scope>
    <source>
        <strain evidence="4 6">FJAT-50051</strain>
    </source>
</reference>
<accession>A0A942T2N1</accession>
<dbReference type="EMBL" id="JAGYPE010000004">
    <property type="protein sequence ID" value="MBS4184202.1"/>
    <property type="molecule type" value="Genomic_DNA"/>
</dbReference>
<dbReference type="InterPro" id="IPR036280">
    <property type="entry name" value="Multihaem_cyt_sf"/>
</dbReference>
<evidence type="ECO:0000313" key="6">
    <source>
        <dbReference type="Proteomes" id="UP000677265"/>
    </source>
</evidence>
<dbReference type="GO" id="GO:0016491">
    <property type="term" value="F:oxidoreductase activity"/>
    <property type="evidence" value="ECO:0007669"/>
    <property type="project" value="TreeGrafter"/>
</dbReference>